<dbReference type="AlphaFoldDB" id="A0A2Z6S366"/>
<gene>
    <name evidence="1" type="ORF">RclHR1_08490005</name>
</gene>
<protein>
    <submittedName>
        <fullName evidence="1">Uncharacterized protein</fullName>
    </submittedName>
</protein>
<comment type="caution">
    <text evidence="1">The sequence shown here is derived from an EMBL/GenBank/DDBJ whole genome shotgun (WGS) entry which is preliminary data.</text>
</comment>
<evidence type="ECO:0000313" key="2">
    <source>
        <dbReference type="Proteomes" id="UP000247702"/>
    </source>
</evidence>
<evidence type="ECO:0000313" key="1">
    <source>
        <dbReference type="EMBL" id="GBC08911.1"/>
    </source>
</evidence>
<accession>A0A2Z6S366</accession>
<dbReference type="Proteomes" id="UP000247702">
    <property type="component" value="Unassembled WGS sequence"/>
</dbReference>
<dbReference type="EMBL" id="BEXD01004258">
    <property type="protein sequence ID" value="GBC08911.1"/>
    <property type="molecule type" value="Genomic_DNA"/>
</dbReference>
<sequence length="113" mass="13044">MGLDYISLKLIHRTSDQRFTEPRRKANFVTRESILESAKEQLVALQEREDTGVLVIEIDNEDDGNKEDEDELEGGIIVPRNISLETYLNYYKGEARLTVDTRLLDGNYYSYPA</sequence>
<name>A0A2Z6S366_9GLOM</name>
<keyword evidence="2" id="KW-1185">Reference proteome</keyword>
<proteinExistence type="predicted"/>
<organism evidence="1 2">
    <name type="scientific">Rhizophagus clarus</name>
    <dbReference type="NCBI Taxonomy" id="94130"/>
    <lineage>
        <taxon>Eukaryota</taxon>
        <taxon>Fungi</taxon>
        <taxon>Fungi incertae sedis</taxon>
        <taxon>Mucoromycota</taxon>
        <taxon>Glomeromycotina</taxon>
        <taxon>Glomeromycetes</taxon>
        <taxon>Glomerales</taxon>
        <taxon>Glomeraceae</taxon>
        <taxon>Rhizophagus</taxon>
    </lineage>
</organism>
<reference evidence="1 2" key="1">
    <citation type="submission" date="2017-11" db="EMBL/GenBank/DDBJ databases">
        <title>The genome of Rhizophagus clarus HR1 reveals common genetic basis of auxotrophy among arbuscular mycorrhizal fungi.</title>
        <authorList>
            <person name="Kobayashi Y."/>
        </authorList>
    </citation>
    <scope>NUCLEOTIDE SEQUENCE [LARGE SCALE GENOMIC DNA]</scope>
    <source>
        <strain evidence="1 2">HR1</strain>
    </source>
</reference>